<dbReference type="PANTHER" id="PTHR13847:SF213">
    <property type="entry name" value="DEPENDENT OXIDOREDUCTASE, PUTATIVE-RELATED"/>
    <property type="match status" value="1"/>
</dbReference>
<gene>
    <name evidence="1" type="ORF">C2S_14</name>
</gene>
<dbReference type="InterPro" id="IPR006076">
    <property type="entry name" value="FAD-dep_OxRdtase"/>
</dbReference>
<dbReference type="PANTHER" id="PTHR13847">
    <property type="entry name" value="SARCOSINE DEHYDROGENASE-RELATED"/>
    <property type="match status" value="1"/>
</dbReference>
<comment type="caution">
    <text evidence="1">The sequence shown here is derived from an EMBL/GenBank/DDBJ whole genome shotgun (WGS) entry which is preliminary data.</text>
</comment>
<dbReference type="InterPro" id="IPR036188">
    <property type="entry name" value="FAD/NAD-bd_sf"/>
</dbReference>
<dbReference type="Pfam" id="PF01266">
    <property type="entry name" value="DAO"/>
    <property type="match status" value="1"/>
</dbReference>
<dbReference type="Gene3D" id="3.50.50.60">
    <property type="entry name" value="FAD/NAD(P)-binding domain"/>
    <property type="match status" value="1"/>
</dbReference>
<sequence>MATDKTQIESQVNPGSDGELNLYLSMPYNLEHSSLTDASSDPATTRLLQDVSKAILQDPGLPRPNPTVSAWQVPPHPSLASIQSQDLPEFTDFVVIGSGITGCSVTKALLEHPSTANSRVAVLEARTLVSGATGRNGGHLVTASGHTFGPLAEQHGTEAAKEITRFSIMNIEHLMGLVREFDPVLQEECQIRDVLKVMAVGDDETWASAKSSVLGFQDNVPEYSTYHRIIERDQVPKRWNIKNASGAVEHEAGAVWPYRLLTGIYESLLEKHIDRLNIETNTPVIRVEFSQGLYPYIITTPRGSIRAKKVIHCTNGHAAHLLPNLTGSLYPFRGTMSVQKAGPLFPKYNGTRSWSLSHKSTLDAETGFFDTGLYYLQQNPLTRSIWIGNETAYMKDILTADDTYVPQEARQALSTVLPKLFLDGWGSETVSEIESIWSGIQGHTADGLPIVGRIPQSVTGTVGDNGQWIAAGFNGYGMDKCWLTGEALVKMILGDDVSGWFPGAFLITEERLQNKLTADRTLLKFAKIALPGGAKEGKL</sequence>
<protein>
    <submittedName>
        <fullName evidence="1">Uncharacterized protein</fullName>
    </submittedName>
</protein>
<dbReference type="SUPFAM" id="SSF51905">
    <property type="entry name" value="FAD/NAD(P)-binding domain"/>
    <property type="match status" value="1"/>
</dbReference>
<accession>A0A5Q3FLN1</accession>
<evidence type="ECO:0000313" key="1">
    <source>
        <dbReference type="EMBL" id="VTT55126.1"/>
    </source>
</evidence>
<dbReference type="AlphaFoldDB" id="A0A5Q3FLN1"/>
<organism evidence="1 2">
    <name type="scientific">Fusarium fujikuroi</name>
    <name type="common">Bakanae and foot rot disease fungus</name>
    <name type="synonym">Gibberella fujikuroi</name>
    <dbReference type="NCBI Taxonomy" id="5127"/>
    <lineage>
        <taxon>Eukaryota</taxon>
        <taxon>Fungi</taxon>
        <taxon>Dikarya</taxon>
        <taxon>Ascomycota</taxon>
        <taxon>Pezizomycotina</taxon>
        <taxon>Sordariomycetes</taxon>
        <taxon>Hypocreomycetidae</taxon>
        <taxon>Hypocreales</taxon>
        <taxon>Nectriaceae</taxon>
        <taxon>Fusarium</taxon>
        <taxon>Fusarium fujikuroi species complex</taxon>
    </lineage>
</organism>
<dbReference type="EMBL" id="CABFJX010000001">
    <property type="protein sequence ID" value="VTT55126.1"/>
    <property type="molecule type" value="Genomic_DNA"/>
</dbReference>
<name>A0A5Q3FLN1_FUSFU</name>
<dbReference type="Gene3D" id="3.30.9.10">
    <property type="entry name" value="D-Amino Acid Oxidase, subunit A, domain 2"/>
    <property type="match status" value="1"/>
</dbReference>
<reference evidence="1" key="1">
    <citation type="submission" date="2019-05" db="EMBL/GenBank/DDBJ databases">
        <authorList>
            <person name="Piombo E."/>
        </authorList>
    </citation>
    <scope>NUCLEOTIDE SEQUENCE</scope>
    <source>
        <strain evidence="1">C2S</strain>
    </source>
</reference>
<evidence type="ECO:0000313" key="2">
    <source>
        <dbReference type="Proteomes" id="UP000760494"/>
    </source>
</evidence>
<proteinExistence type="predicted"/>
<dbReference type="Proteomes" id="UP000760494">
    <property type="component" value="Unassembled WGS sequence"/>
</dbReference>
<dbReference type="GO" id="GO:0005737">
    <property type="term" value="C:cytoplasm"/>
    <property type="evidence" value="ECO:0007669"/>
    <property type="project" value="TreeGrafter"/>
</dbReference>